<gene>
    <name evidence="2" type="ORF">PABY_08180</name>
</gene>
<sequence>MGLREYWRKVEGISPIQLLLITVIGGLVGLALGIIVGTLLFAPEEQSQPHPLASDAVPPSPELLATVTPAKMPPPIPRYICLGFGNGTTVCYVEGPGIIPNITG</sequence>
<organism evidence="2 3">
    <name type="scientific">Pyrodictium abyssi</name>
    <dbReference type="NCBI Taxonomy" id="54256"/>
    <lineage>
        <taxon>Archaea</taxon>
        <taxon>Thermoproteota</taxon>
        <taxon>Thermoprotei</taxon>
        <taxon>Desulfurococcales</taxon>
        <taxon>Pyrodictiaceae</taxon>
        <taxon>Pyrodictium</taxon>
    </lineage>
</organism>
<dbReference type="EMBL" id="AP028907">
    <property type="protein sequence ID" value="BES81251.1"/>
    <property type="molecule type" value="Genomic_DNA"/>
</dbReference>
<reference evidence="2 3" key="1">
    <citation type="submission" date="2023-09" db="EMBL/GenBank/DDBJ databases">
        <title>Pyrofollis japonicus gen. nov. sp. nov., a novel member of the family Pyrodictiaceae isolated from the Iheya North hydrothermal field.</title>
        <authorList>
            <person name="Miyazaki U."/>
            <person name="Sanari M."/>
            <person name="Tame A."/>
            <person name="Kitajima M."/>
            <person name="Okamoto A."/>
            <person name="Sawayama S."/>
            <person name="Miyazaki J."/>
            <person name="Takai K."/>
            <person name="Nakagawa S."/>
        </authorList>
    </citation>
    <scope>NUCLEOTIDE SEQUENCE [LARGE SCALE GENOMIC DNA]</scope>
    <source>
        <strain evidence="2 3">AV2</strain>
    </source>
</reference>
<keyword evidence="1" id="KW-1133">Transmembrane helix</keyword>
<accession>A0ABM8IUL5</accession>
<keyword evidence="3" id="KW-1185">Reference proteome</keyword>
<proteinExistence type="predicted"/>
<keyword evidence="1" id="KW-0472">Membrane</keyword>
<dbReference type="Proteomes" id="UP001341135">
    <property type="component" value="Chromosome"/>
</dbReference>
<feature type="transmembrane region" description="Helical" evidence="1">
    <location>
        <begin position="16"/>
        <end position="42"/>
    </location>
</feature>
<protein>
    <submittedName>
        <fullName evidence="2">Uncharacterized protein</fullName>
    </submittedName>
</protein>
<evidence type="ECO:0000313" key="2">
    <source>
        <dbReference type="EMBL" id="BES81251.1"/>
    </source>
</evidence>
<evidence type="ECO:0000256" key="1">
    <source>
        <dbReference type="SAM" id="Phobius"/>
    </source>
</evidence>
<evidence type="ECO:0000313" key="3">
    <source>
        <dbReference type="Proteomes" id="UP001341135"/>
    </source>
</evidence>
<name>A0ABM8IUL5_9CREN</name>
<keyword evidence="1" id="KW-0812">Transmembrane</keyword>